<keyword evidence="3" id="KW-1185">Reference proteome</keyword>
<dbReference type="EMBL" id="CP101527">
    <property type="protein sequence ID" value="UZW75493.1"/>
    <property type="molecule type" value="Genomic_DNA"/>
</dbReference>
<evidence type="ECO:0000313" key="2">
    <source>
        <dbReference type="EMBL" id="UZW75493.1"/>
    </source>
</evidence>
<dbReference type="AlphaFoldDB" id="A0A9E8HIV7"/>
<dbReference type="KEGG" id="asem:NNL22_02520"/>
<feature type="domain" description="4Fe-4S ferredoxin-type" evidence="1">
    <location>
        <begin position="150"/>
        <end position="181"/>
    </location>
</feature>
<dbReference type="InterPro" id="IPR017896">
    <property type="entry name" value="4Fe4S_Fe-S-bd"/>
</dbReference>
<dbReference type="RefSeq" id="WP_251813011.1">
    <property type="nucleotide sequence ID" value="NZ_CP101527.1"/>
</dbReference>
<evidence type="ECO:0000313" key="3">
    <source>
        <dbReference type="Proteomes" id="UP001164472"/>
    </source>
</evidence>
<dbReference type="Proteomes" id="UP001164472">
    <property type="component" value="Chromosome"/>
</dbReference>
<name>A0A9E8HIV7_9ALTE</name>
<dbReference type="PROSITE" id="PS51379">
    <property type="entry name" value="4FE4S_FER_2"/>
    <property type="match status" value="1"/>
</dbReference>
<proteinExistence type="predicted"/>
<evidence type="ECO:0000259" key="1">
    <source>
        <dbReference type="PROSITE" id="PS51379"/>
    </source>
</evidence>
<accession>A0A9E8HIV7</accession>
<reference evidence="2" key="1">
    <citation type="submission" date="2022-07" db="EMBL/GenBank/DDBJ databases">
        <title>Alkalimarinus sp. nov., isolated from gut of a Alitta virens.</title>
        <authorList>
            <person name="Yang A.I."/>
            <person name="Shin N.-R."/>
        </authorList>
    </citation>
    <scope>NUCLEOTIDE SEQUENCE</scope>
    <source>
        <strain evidence="2">FA028</strain>
    </source>
</reference>
<dbReference type="SUPFAM" id="SSF54862">
    <property type="entry name" value="4Fe-4S ferredoxins"/>
    <property type="match status" value="1"/>
</dbReference>
<sequence>MPQIQPFKPEQLNDNGLNLQFVINIDDLPSSIKEQLGRQVDPLHRYRQLVLIGHGGKTLWRALAEGRGAAKEDPIDHFTVDVISNWLNRFHANTHSQVIYPTSQDIDLITLGELAGWHHESPFKSGINNIWGPWFAYRAVILADSHFAITPPQKAPSPCTTCSEKICISSCPAEACSEQGLDINKCIRYRRTPNSKCAKTCLARISCPVQVQHQYTETQLDFHYTESMKIINQFDL</sequence>
<protein>
    <recommendedName>
        <fullName evidence="1">4Fe-4S ferredoxin-type domain-containing protein</fullName>
    </recommendedName>
</protein>
<organism evidence="2 3">
    <name type="scientific">Alkalimarinus sediminis</name>
    <dbReference type="NCBI Taxonomy" id="1632866"/>
    <lineage>
        <taxon>Bacteria</taxon>
        <taxon>Pseudomonadati</taxon>
        <taxon>Pseudomonadota</taxon>
        <taxon>Gammaproteobacteria</taxon>
        <taxon>Alteromonadales</taxon>
        <taxon>Alteromonadaceae</taxon>
        <taxon>Alkalimarinus</taxon>
    </lineage>
</organism>
<gene>
    <name evidence="2" type="ORF">NNL22_02520</name>
</gene>